<feature type="domain" description="Fibronectin type-III" evidence="2">
    <location>
        <begin position="16"/>
        <end position="111"/>
    </location>
</feature>
<evidence type="ECO:0000259" key="2">
    <source>
        <dbReference type="PROSITE" id="PS50853"/>
    </source>
</evidence>
<dbReference type="eggNOG" id="ENOG502S6E7">
    <property type="taxonomic scope" value="Eukaryota"/>
</dbReference>
<dbReference type="InterPro" id="IPR013783">
    <property type="entry name" value="Ig-like_fold"/>
</dbReference>
<dbReference type="InterPro" id="IPR036116">
    <property type="entry name" value="FN3_sf"/>
</dbReference>
<dbReference type="PANTHER" id="PTHR20859">
    <property type="entry name" value="INTERFERON/INTERLEUKIN RECEPTOR"/>
    <property type="match status" value="1"/>
</dbReference>
<dbReference type="PROSITE" id="PS50853">
    <property type="entry name" value="FN3"/>
    <property type="match status" value="1"/>
</dbReference>
<evidence type="ECO:0000256" key="1">
    <source>
        <dbReference type="SAM" id="Phobius"/>
    </source>
</evidence>
<dbReference type="STRING" id="7918.ENSLOCP00000004939"/>
<protein>
    <recommendedName>
        <fullName evidence="2">Fibronectin type-III domain-containing protein</fullName>
    </recommendedName>
</protein>
<keyword evidence="1" id="KW-0812">Transmembrane</keyword>
<dbReference type="InterPro" id="IPR003961">
    <property type="entry name" value="FN3_dom"/>
</dbReference>
<dbReference type="FunFam" id="2.60.40.10:FF:002797">
    <property type="entry name" value="Interferon gamma receptor 2 (interferon gamma transducer 1), gene 2"/>
    <property type="match status" value="1"/>
</dbReference>
<dbReference type="Ensembl" id="ENSLOCT00000004947.1">
    <property type="protein sequence ID" value="ENSLOCP00000004939.1"/>
    <property type="gene ID" value="ENSLOCG00000004132.1"/>
</dbReference>
<sequence length="296" mass="33703">MFVCQVIHRGLSVLVAPDNVTIISKNLLSILYWSPVTAENWTVHYRVQYKLSHDNKWSWTDIETCNPTNKTECNFTSAIRASFTVNLRVRAESGTDFSSWSETESFCALNETVIGPPNVNLIPGKRAMTVVASVPPSLKNEYKDHLKYSVVSFKKDDPMKKVGFRLQKSPILFEDLVPWTRYCVNVSIVISKFTELKTVPKKECTDILEDEETKSIKLLVISVLIPIGVIAMVIGCLFLVKKNYGHIKHLLLPVWEVPNHIQQFLAEPSYEFCEMPLSSYSREEPCDTITVLLEID</sequence>
<dbReference type="EMBL" id="AHAT01033697">
    <property type="status" value="NOT_ANNOTATED_CDS"/>
    <property type="molecule type" value="Genomic_DNA"/>
</dbReference>
<dbReference type="SUPFAM" id="SSF49265">
    <property type="entry name" value="Fibronectin type III"/>
    <property type="match status" value="2"/>
</dbReference>
<dbReference type="Gene3D" id="2.60.40.10">
    <property type="entry name" value="Immunoglobulins"/>
    <property type="match status" value="1"/>
</dbReference>
<evidence type="ECO:0000313" key="3">
    <source>
        <dbReference type="Ensembl" id="ENSLOCP00000004939.1"/>
    </source>
</evidence>
<dbReference type="GO" id="GO:0004896">
    <property type="term" value="F:cytokine receptor activity"/>
    <property type="evidence" value="ECO:0000318"/>
    <property type="project" value="GO_Central"/>
</dbReference>
<keyword evidence="1" id="KW-1133">Transmembrane helix</keyword>
<name>W5M980_LEPOC</name>
<reference evidence="3" key="3">
    <citation type="submission" date="2025-09" db="UniProtKB">
        <authorList>
            <consortium name="Ensembl"/>
        </authorList>
    </citation>
    <scope>IDENTIFICATION</scope>
</reference>
<dbReference type="Bgee" id="ENSLOCG00000004132">
    <property type="expression patterns" value="Expressed in pharyngeal gill and 13 other cell types or tissues"/>
</dbReference>
<dbReference type="InterPro" id="IPR015373">
    <property type="entry name" value="Interferon/interleukin_rcp_dom"/>
</dbReference>
<accession>W5M980</accession>
<dbReference type="EMBL" id="AHAT01033698">
    <property type="status" value="NOT_ANNOTATED_CDS"/>
    <property type="molecule type" value="Genomic_DNA"/>
</dbReference>
<dbReference type="OMA" id="WATVPWF"/>
<evidence type="ECO:0000313" key="4">
    <source>
        <dbReference type="Proteomes" id="UP000018468"/>
    </source>
</evidence>
<dbReference type="Pfam" id="PF09294">
    <property type="entry name" value="Interfer-bind"/>
    <property type="match status" value="1"/>
</dbReference>
<dbReference type="CDD" id="cd00063">
    <property type="entry name" value="FN3"/>
    <property type="match status" value="1"/>
</dbReference>
<keyword evidence="1" id="KW-0472">Membrane</keyword>
<dbReference type="InterPro" id="IPR050650">
    <property type="entry name" value="Type-II_Cytokine-TF_Rcpt"/>
</dbReference>
<organism evidence="3 4">
    <name type="scientific">Lepisosteus oculatus</name>
    <name type="common">Spotted gar</name>
    <dbReference type="NCBI Taxonomy" id="7918"/>
    <lineage>
        <taxon>Eukaryota</taxon>
        <taxon>Metazoa</taxon>
        <taxon>Chordata</taxon>
        <taxon>Craniata</taxon>
        <taxon>Vertebrata</taxon>
        <taxon>Euteleostomi</taxon>
        <taxon>Actinopterygii</taxon>
        <taxon>Neopterygii</taxon>
        <taxon>Holostei</taxon>
        <taxon>Semionotiformes</taxon>
        <taxon>Lepisosteidae</taxon>
        <taxon>Lepisosteus</taxon>
    </lineage>
</organism>
<dbReference type="PANTHER" id="PTHR20859:SF85">
    <property type="entry name" value="INTERFERON ALPHA_BETA RECEPTOR 1 ISOFORM X1"/>
    <property type="match status" value="1"/>
</dbReference>
<proteinExistence type="predicted"/>
<dbReference type="InParanoid" id="W5M980"/>
<dbReference type="Proteomes" id="UP000018468">
    <property type="component" value="Linkage group LG17"/>
</dbReference>
<dbReference type="GeneTree" id="ENSGT00940000160503"/>
<keyword evidence="4" id="KW-1185">Reference proteome</keyword>
<reference evidence="4" key="1">
    <citation type="submission" date="2011-12" db="EMBL/GenBank/DDBJ databases">
        <title>The Draft Genome of Lepisosteus oculatus.</title>
        <authorList>
            <consortium name="The Broad Institute Genome Assembly &amp; Analysis Group"/>
            <consortium name="Computational R&amp;D Group"/>
            <consortium name="and Sequencing Platform"/>
            <person name="Di Palma F."/>
            <person name="Alfoldi J."/>
            <person name="Johnson J."/>
            <person name="Berlin A."/>
            <person name="Gnerre S."/>
            <person name="Jaffe D."/>
            <person name="MacCallum I."/>
            <person name="Young S."/>
            <person name="Walker B.J."/>
            <person name="Lander E.S."/>
            <person name="Lindblad-Toh K."/>
        </authorList>
    </citation>
    <scope>NUCLEOTIDE SEQUENCE [LARGE SCALE GENOMIC DNA]</scope>
</reference>
<dbReference type="GO" id="GO:0005886">
    <property type="term" value="C:plasma membrane"/>
    <property type="evidence" value="ECO:0000318"/>
    <property type="project" value="GO_Central"/>
</dbReference>
<dbReference type="Pfam" id="PF01108">
    <property type="entry name" value="Tissue_fac"/>
    <property type="match status" value="1"/>
</dbReference>
<feature type="transmembrane region" description="Helical" evidence="1">
    <location>
        <begin position="218"/>
        <end position="240"/>
    </location>
</feature>
<dbReference type="HOGENOM" id="CLU_078120_0_0_1"/>
<dbReference type="AlphaFoldDB" id="W5M980"/>
<dbReference type="GO" id="GO:0019221">
    <property type="term" value="P:cytokine-mediated signaling pathway"/>
    <property type="evidence" value="ECO:0000318"/>
    <property type="project" value="GO_Central"/>
</dbReference>
<reference evidence="3" key="2">
    <citation type="submission" date="2025-08" db="UniProtKB">
        <authorList>
            <consortium name="Ensembl"/>
        </authorList>
    </citation>
    <scope>IDENTIFICATION</scope>
</reference>